<protein>
    <submittedName>
        <fullName evidence="1">Uncharacterized protein</fullName>
    </submittedName>
</protein>
<evidence type="ECO:0000313" key="2">
    <source>
        <dbReference type="Proteomes" id="UP000054099"/>
    </source>
</evidence>
<name>A0A0V8JE03_9BACL</name>
<proteinExistence type="predicted"/>
<evidence type="ECO:0000313" key="1">
    <source>
        <dbReference type="EMBL" id="KSU85162.1"/>
    </source>
</evidence>
<gene>
    <name evidence="1" type="ORF">AS030_06495</name>
</gene>
<dbReference type="RefSeq" id="WP_061969646.1">
    <property type="nucleotide sequence ID" value="NZ_FMAV01000001.1"/>
</dbReference>
<accession>A0A0V8JE03</accession>
<dbReference type="EMBL" id="LNQN01000001">
    <property type="protein sequence ID" value="KSU85162.1"/>
    <property type="molecule type" value="Genomic_DNA"/>
</dbReference>
<keyword evidence="2" id="KW-1185">Reference proteome</keyword>
<reference evidence="1 2" key="1">
    <citation type="journal article" date="2014" name="Antonie Van Leeuwenhoek">
        <title>Fictibacillus enclensis sp. nov., isolated from marine sediment.</title>
        <authorList>
            <person name="Dastager S.G."/>
            <person name="Mawlankar R."/>
            <person name="Srinivasan K."/>
            <person name="Tang S.K."/>
            <person name="Lee J.C."/>
            <person name="Ramana V.V."/>
            <person name="Shouche Y.S."/>
        </authorList>
    </citation>
    <scope>NUCLEOTIDE SEQUENCE [LARGE SCALE GENOMIC DNA]</scope>
    <source>
        <strain evidence="1 2">NIO-1003</strain>
    </source>
</reference>
<organism evidence="1 2">
    <name type="scientific">Fictibacillus enclensis</name>
    <dbReference type="NCBI Taxonomy" id="1017270"/>
    <lineage>
        <taxon>Bacteria</taxon>
        <taxon>Bacillati</taxon>
        <taxon>Bacillota</taxon>
        <taxon>Bacilli</taxon>
        <taxon>Bacillales</taxon>
        <taxon>Fictibacillaceae</taxon>
        <taxon>Fictibacillus</taxon>
    </lineage>
</organism>
<dbReference type="AlphaFoldDB" id="A0A0V8JE03"/>
<comment type="caution">
    <text evidence="1">The sequence shown here is derived from an EMBL/GenBank/DDBJ whole genome shotgun (WGS) entry which is preliminary data.</text>
</comment>
<sequence>MTLRAEHPDLYQAVDSLHEAYVEYSRTIDKLDDIGVQITSFEGVVEHIEKGITSLLPNGAPWFEEYIENFSTDDLFTIEKLAMEDKIESVGASSDGVKVILQNKEVAIHRPLEIINEA</sequence>
<dbReference type="Proteomes" id="UP000054099">
    <property type="component" value="Unassembled WGS sequence"/>
</dbReference>